<dbReference type="EMBL" id="LAZP02000028">
    <property type="protein sequence ID" value="PFH62456.1"/>
    <property type="molecule type" value="Genomic_DNA"/>
</dbReference>
<name>A0A2A9PNS5_OPHUN</name>
<dbReference type="Proteomes" id="UP000037136">
    <property type="component" value="Unassembled WGS sequence"/>
</dbReference>
<accession>A0A2A9PNS5</accession>
<keyword evidence="2" id="KW-1185">Reference proteome</keyword>
<protein>
    <submittedName>
        <fullName evidence="1">Uncharacterized protein</fullName>
    </submittedName>
</protein>
<dbReference type="OrthoDB" id="3689965at2759"/>
<sequence length="277" mass="30359">MFHSPTSHRPIGDFVLQVDGPQLPQWTRTNGFERMHVAVLLLLTLILVSGTEGLSLPCIINASKDQVVLPVAAYRLNPNMHLPRLAQFVTALVWLTVTQAGRPRPGAHIETCHDGEGSNLHCYNGKDDIPQNVDIKDIAEAGQALRNYGREEKGGRFLTMTAANAADCAEWTIFELRTVLVLAKHIGSEKDSSVLFEDIARTIADEPVISDESDQKPIISCLTAGGSLGVRVNETNPAYKSDDYKKSGYTPDGIIIKIVSNVRKKTAPVWICGSEMR</sequence>
<comment type="caution">
    <text evidence="1">The sequence shown here is derived from an EMBL/GenBank/DDBJ whole genome shotgun (WGS) entry which is preliminary data.</text>
</comment>
<reference evidence="1 2" key="1">
    <citation type="journal article" date="2015" name="BMC Genomics">
        <title>Gene expression during zombie ant biting behavior reflects the complexity underlying fungal parasitic behavioral manipulation.</title>
        <authorList>
            <person name="de Bekker C."/>
            <person name="Ohm R.A."/>
            <person name="Loreto R.G."/>
            <person name="Sebastian A."/>
            <person name="Albert I."/>
            <person name="Merrow M."/>
            <person name="Brachmann A."/>
            <person name="Hughes D.P."/>
        </authorList>
    </citation>
    <scope>NUCLEOTIDE SEQUENCE [LARGE SCALE GENOMIC DNA]</scope>
    <source>
        <strain evidence="1 2">SC16a</strain>
    </source>
</reference>
<organism evidence="1 2">
    <name type="scientific">Ophiocordyceps unilateralis</name>
    <name type="common">Zombie-ant fungus</name>
    <name type="synonym">Torrubia unilateralis</name>
    <dbReference type="NCBI Taxonomy" id="268505"/>
    <lineage>
        <taxon>Eukaryota</taxon>
        <taxon>Fungi</taxon>
        <taxon>Dikarya</taxon>
        <taxon>Ascomycota</taxon>
        <taxon>Pezizomycotina</taxon>
        <taxon>Sordariomycetes</taxon>
        <taxon>Hypocreomycetidae</taxon>
        <taxon>Hypocreales</taxon>
        <taxon>Ophiocordycipitaceae</taxon>
        <taxon>Ophiocordyceps</taxon>
    </lineage>
</organism>
<reference evidence="1 2" key="2">
    <citation type="journal article" date="2017" name="Sci. Rep.">
        <title>Ant-infecting Ophiocordyceps genomes reveal a high diversity of potential behavioral manipulation genes and a possible major role for enterotoxins.</title>
        <authorList>
            <person name="de Bekker C."/>
            <person name="Ohm R.A."/>
            <person name="Evans H.C."/>
            <person name="Brachmann A."/>
            <person name="Hughes D.P."/>
        </authorList>
    </citation>
    <scope>NUCLEOTIDE SEQUENCE [LARGE SCALE GENOMIC DNA]</scope>
    <source>
        <strain evidence="1 2">SC16a</strain>
    </source>
</reference>
<evidence type="ECO:0000313" key="2">
    <source>
        <dbReference type="Proteomes" id="UP000037136"/>
    </source>
</evidence>
<gene>
    <name evidence="1" type="ORF">XA68_13523</name>
</gene>
<proteinExistence type="predicted"/>
<evidence type="ECO:0000313" key="1">
    <source>
        <dbReference type="EMBL" id="PFH62456.1"/>
    </source>
</evidence>
<dbReference type="AlphaFoldDB" id="A0A2A9PNS5"/>